<protein>
    <submittedName>
        <fullName evidence="1">Uncharacterized protein</fullName>
    </submittedName>
</protein>
<keyword evidence="2" id="KW-1185">Reference proteome</keyword>
<organism evidence="1 2">
    <name type="scientific">Bimuria novae-zelandiae CBS 107.79</name>
    <dbReference type="NCBI Taxonomy" id="1447943"/>
    <lineage>
        <taxon>Eukaryota</taxon>
        <taxon>Fungi</taxon>
        <taxon>Dikarya</taxon>
        <taxon>Ascomycota</taxon>
        <taxon>Pezizomycotina</taxon>
        <taxon>Dothideomycetes</taxon>
        <taxon>Pleosporomycetidae</taxon>
        <taxon>Pleosporales</taxon>
        <taxon>Massarineae</taxon>
        <taxon>Didymosphaeriaceae</taxon>
        <taxon>Bimuria</taxon>
    </lineage>
</organism>
<evidence type="ECO:0000313" key="2">
    <source>
        <dbReference type="Proteomes" id="UP000800036"/>
    </source>
</evidence>
<dbReference type="EMBL" id="ML976684">
    <property type="protein sequence ID" value="KAF1972875.1"/>
    <property type="molecule type" value="Genomic_DNA"/>
</dbReference>
<accession>A0A6A5V6X8</accession>
<proteinExistence type="predicted"/>
<reference evidence="1" key="1">
    <citation type="journal article" date="2020" name="Stud. Mycol.">
        <title>101 Dothideomycetes genomes: a test case for predicting lifestyles and emergence of pathogens.</title>
        <authorList>
            <person name="Haridas S."/>
            <person name="Albert R."/>
            <person name="Binder M."/>
            <person name="Bloem J."/>
            <person name="Labutti K."/>
            <person name="Salamov A."/>
            <person name="Andreopoulos B."/>
            <person name="Baker S."/>
            <person name="Barry K."/>
            <person name="Bills G."/>
            <person name="Bluhm B."/>
            <person name="Cannon C."/>
            <person name="Castanera R."/>
            <person name="Culley D."/>
            <person name="Daum C."/>
            <person name="Ezra D."/>
            <person name="Gonzalez J."/>
            <person name="Henrissat B."/>
            <person name="Kuo A."/>
            <person name="Liang C."/>
            <person name="Lipzen A."/>
            <person name="Lutzoni F."/>
            <person name="Magnuson J."/>
            <person name="Mondo S."/>
            <person name="Nolan M."/>
            <person name="Ohm R."/>
            <person name="Pangilinan J."/>
            <person name="Park H.-J."/>
            <person name="Ramirez L."/>
            <person name="Alfaro M."/>
            <person name="Sun H."/>
            <person name="Tritt A."/>
            <person name="Yoshinaga Y."/>
            <person name="Zwiers L.-H."/>
            <person name="Turgeon B."/>
            <person name="Goodwin S."/>
            <person name="Spatafora J."/>
            <person name="Crous P."/>
            <person name="Grigoriev I."/>
        </authorList>
    </citation>
    <scope>NUCLEOTIDE SEQUENCE</scope>
    <source>
        <strain evidence="1">CBS 107.79</strain>
    </source>
</reference>
<sequence>MSDNDDLPTTTTTCYFLALGKSIGTVIPSPMAMRTNNLDWQERPGTRSFLDPPETGIHFAPAFGAQFAAGFTSFSLELRIMILKYCLVFGEVTRPYRPHRIHCLRRPMTEDEKWPRVMLDLTVMAHPSIVEPARDVLFRLNTFHVRRNTGDRICLPSPEHRAPIRRLKLSLKPTYSSWIFLRKIARGHMGSTSLKHLQIRLQWDFWCDSADLVQIFRHVSGFSSRYPGVGYCAGEVIRKGCLIFPMEGSVGFEGAPGFTRIEDKVWLREHIGEIITFAGSTQGATQNTLPGGGMWDMCLCSQNG</sequence>
<evidence type="ECO:0000313" key="1">
    <source>
        <dbReference type="EMBL" id="KAF1972875.1"/>
    </source>
</evidence>
<name>A0A6A5V6X8_9PLEO</name>
<dbReference type="Proteomes" id="UP000800036">
    <property type="component" value="Unassembled WGS sequence"/>
</dbReference>
<gene>
    <name evidence="1" type="ORF">BU23DRAFT_144907</name>
</gene>
<dbReference type="AlphaFoldDB" id="A0A6A5V6X8"/>